<feature type="region of interest" description="Disordered" evidence="1">
    <location>
        <begin position="286"/>
        <end position="310"/>
    </location>
</feature>
<evidence type="ECO:0000313" key="2">
    <source>
        <dbReference type="EMBL" id="JAT84419.1"/>
    </source>
</evidence>
<gene>
    <name evidence="2" type="ORF">g.15873</name>
</gene>
<sequence length="310" mass="35028">MAESKPPSTPSASKKVPEIFISESCPLQVLCNFINPYKGDRETLTAFLTNCQNALDLASPCQKIILLKYIIAKLEGKAQVACSNKVFETFDELKLFLNQNFGERKHYNHLLLDLQSCKQQFNETVAQFALRIESCLTSLQSEIHNSASLKKELVGRLAMTEDLALFTFNLGLSPRLSTIVRCREPRSLNDAINIALEEEKLENLVYKVNRNKQAHSHSEGISKPKRNFQNSISSQQNSISQKNCRYCKNPGHDISECFKRKHNNSKRNSNYQNNNPTAPINHVADEAQSEPESYNNSDGPCELCDNDNLN</sequence>
<name>A0A1E1WBU5_PECGO</name>
<dbReference type="PANTHER" id="PTHR33223:SF6">
    <property type="entry name" value="CCHC-TYPE DOMAIN-CONTAINING PROTEIN"/>
    <property type="match status" value="1"/>
</dbReference>
<dbReference type="EMBL" id="GDQN01006635">
    <property type="protein sequence ID" value="JAT84419.1"/>
    <property type="molecule type" value="Transcribed_RNA"/>
</dbReference>
<reference evidence="2" key="1">
    <citation type="submission" date="2015-09" db="EMBL/GenBank/DDBJ databases">
        <title>De novo assembly of Pectinophora gossypiella (Pink Bollworm) gut transcriptome.</title>
        <authorList>
            <person name="Tassone E.E."/>
        </authorList>
    </citation>
    <scope>NUCLEOTIDE SEQUENCE</scope>
</reference>
<dbReference type="PANTHER" id="PTHR33223">
    <property type="entry name" value="CCHC-TYPE DOMAIN-CONTAINING PROTEIN"/>
    <property type="match status" value="1"/>
</dbReference>
<evidence type="ECO:0000256" key="1">
    <source>
        <dbReference type="SAM" id="MobiDB-lite"/>
    </source>
</evidence>
<organism evidence="2">
    <name type="scientific">Pectinophora gossypiella</name>
    <name type="common">Cotton pink bollworm</name>
    <name type="synonym">Depressaria gossypiella</name>
    <dbReference type="NCBI Taxonomy" id="13191"/>
    <lineage>
        <taxon>Eukaryota</taxon>
        <taxon>Metazoa</taxon>
        <taxon>Ecdysozoa</taxon>
        <taxon>Arthropoda</taxon>
        <taxon>Hexapoda</taxon>
        <taxon>Insecta</taxon>
        <taxon>Pterygota</taxon>
        <taxon>Neoptera</taxon>
        <taxon>Endopterygota</taxon>
        <taxon>Lepidoptera</taxon>
        <taxon>Glossata</taxon>
        <taxon>Ditrysia</taxon>
        <taxon>Gelechioidea</taxon>
        <taxon>Gelechiidae</taxon>
        <taxon>Apatetrinae</taxon>
        <taxon>Pectinophora</taxon>
    </lineage>
</organism>
<protein>
    <recommendedName>
        <fullName evidence="3">Retrotransposon gag domain-containing protein</fullName>
    </recommendedName>
</protein>
<dbReference type="OrthoDB" id="8193998at2759"/>
<dbReference type="AlphaFoldDB" id="A0A1E1WBU5"/>
<feature type="region of interest" description="Disordered" evidence="1">
    <location>
        <begin position="214"/>
        <end position="234"/>
    </location>
</feature>
<proteinExistence type="predicted"/>
<accession>A0A1E1WBU5</accession>
<evidence type="ECO:0008006" key="3">
    <source>
        <dbReference type="Google" id="ProtNLM"/>
    </source>
</evidence>